<dbReference type="RefSeq" id="YP_009817838.1">
    <property type="nucleotide sequence ID" value="NC_048126.1"/>
</dbReference>
<keyword evidence="2" id="KW-1185">Reference proteome</keyword>
<proteinExistence type="predicted"/>
<sequence>MAHMMKKADFLALASKLANPRVKSHRHGVLLMDGNKVQEEIYVASSFNEAGIVSAMNQAIKYKGWLS</sequence>
<protein>
    <submittedName>
        <fullName evidence="1">Uncharacterized protein</fullName>
    </submittedName>
</protein>
<organism evidence="1 2">
    <name type="scientific">Klebsiella phage TSK1</name>
    <dbReference type="NCBI Taxonomy" id="2301532"/>
    <lineage>
        <taxon>Viruses</taxon>
        <taxon>Duplodnaviria</taxon>
        <taxon>Heunggongvirae</taxon>
        <taxon>Uroviricota</taxon>
        <taxon>Caudoviricetes</taxon>
        <taxon>Drexlerviridae</taxon>
        <taxon>Webervirus</taxon>
        <taxon>Webervirus TSK1</taxon>
    </lineage>
</organism>
<dbReference type="GeneID" id="55009168"/>
<dbReference type="KEGG" id="vg:55009168"/>
<name>A0A3Q8GZB6_9CAUD</name>
<dbReference type="Proteomes" id="UP000277462">
    <property type="component" value="Segment"/>
</dbReference>
<evidence type="ECO:0000313" key="2">
    <source>
        <dbReference type="Proteomes" id="UP000277462"/>
    </source>
</evidence>
<accession>A0A3Q8GZB6</accession>
<dbReference type="EMBL" id="MH688453">
    <property type="protein sequence ID" value="AXN53832.1"/>
    <property type="molecule type" value="Genomic_DNA"/>
</dbReference>
<reference evidence="1 2" key="1">
    <citation type="submission" date="2018-07" db="EMBL/GenBank/DDBJ databases">
        <title>Complete genome analysis of a Siphoviridae phage TSK1 showing biofilm removal potential against Klebsiella pneumoniae.</title>
        <authorList>
            <person name="Tabassum R."/>
            <person name="Shafique M."/>
            <person name="Khawaja K.A."/>
            <person name="Alvi I.A."/>
            <person name="Rehman Y."/>
            <person name="Sheik C.S."/>
            <person name="Abbas Z."/>
            <person name="Rehman S.U."/>
        </authorList>
    </citation>
    <scope>NUCLEOTIDE SEQUENCE [LARGE SCALE GENOMIC DNA]</scope>
</reference>
<evidence type="ECO:0000313" key="1">
    <source>
        <dbReference type="EMBL" id="AXN53832.1"/>
    </source>
</evidence>